<protein>
    <recommendedName>
        <fullName evidence="4">Secreted protein</fullName>
    </recommendedName>
</protein>
<gene>
    <name evidence="2" type="ORF">BJY01DRAFT_204747</name>
</gene>
<feature type="chain" id="PRO_5045833762" description="Secreted protein" evidence="1">
    <location>
        <begin position="17"/>
        <end position="98"/>
    </location>
</feature>
<keyword evidence="3" id="KW-1185">Reference proteome</keyword>
<proteinExistence type="predicted"/>
<evidence type="ECO:0008006" key="4">
    <source>
        <dbReference type="Google" id="ProtNLM"/>
    </source>
</evidence>
<dbReference type="Proteomes" id="UP001610446">
    <property type="component" value="Unassembled WGS sequence"/>
</dbReference>
<organism evidence="2 3">
    <name type="scientific">Aspergillus pseudoustus</name>
    <dbReference type="NCBI Taxonomy" id="1810923"/>
    <lineage>
        <taxon>Eukaryota</taxon>
        <taxon>Fungi</taxon>
        <taxon>Dikarya</taxon>
        <taxon>Ascomycota</taxon>
        <taxon>Pezizomycotina</taxon>
        <taxon>Eurotiomycetes</taxon>
        <taxon>Eurotiomycetidae</taxon>
        <taxon>Eurotiales</taxon>
        <taxon>Aspergillaceae</taxon>
        <taxon>Aspergillus</taxon>
        <taxon>Aspergillus subgen. Nidulantes</taxon>
    </lineage>
</organism>
<sequence length="98" mass="10891">MPSAAALVYIWRHLFASDVCCMSMASFVPGLSFRTFFVGPDPGRLEAHSFSWVFTAHRCPTLHKAVSGNENMHSTTCMARQKLECSGDSGEHQGKRLR</sequence>
<reference evidence="2 3" key="1">
    <citation type="submission" date="2024-07" db="EMBL/GenBank/DDBJ databases">
        <title>Section-level genome sequencing and comparative genomics of Aspergillus sections Usti and Cavernicolus.</title>
        <authorList>
            <consortium name="Lawrence Berkeley National Laboratory"/>
            <person name="Nybo J.L."/>
            <person name="Vesth T.C."/>
            <person name="Theobald S."/>
            <person name="Frisvad J.C."/>
            <person name="Larsen T.O."/>
            <person name="Kjaerboelling I."/>
            <person name="Rothschild-Mancinelli K."/>
            <person name="Lyhne E.K."/>
            <person name="Kogle M.E."/>
            <person name="Barry K."/>
            <person name="Clum A."/>
            <person name="Na H."/>
            <person name="Ledsgaard L."/>
            <person name="Lin J."/>
            <person name="Lipzen A."/>
            <person name="Kuo A."/>
            <person name="Riley R."/>
            <person name="Mondo S."/>
            <person name="Labutti K."/>
            <person name="Haridas S."/>
            <person name="Pangalinan J."/>
            <person name="Salamov A.A."/>
            <person name="Simmons B.A."/>
            <person name="Magnuson J.K."/>
            <person name="Chen J."/>
            <person name="Drula E."/>
            <person name="Henrissat B."/>
            <person name="Wiebenga A."/>
            <person name="Lubbers R.J."/>
            <person name="Gomes A.C."/>
            <person name="Makela M.R."/>
            <person name="Stajich J."/>
            <person name="Grigoriev I.V."/>
            <person name="Mortensen U.H."/>
            <person name="De Vries R.P."/>
            <person name="Baker S.E."/>
            <person name="Andersen M.R."/>
        </authorList>
    </citation>
    <scope>NUCLEOTIDE SEQUENCE [LARGE SCALE GENOMIC DNA]</scope>
    <source>
        <strain evidence="2 3">CBS 123904</strain>
    </source>
</reference>
<feature type="signal peptide" evidence="1">
    <location>
        <begin position="1"/>
        <end position="16"/>
    </location>
</feature>
<name>A0ABR4KRU0_9EURO</name>
<dbReference type="EMBL" id="JBFXLU010000012">
    <property type="protein sequence ID" value="KAL2854988.1"/>
    <property type="molecule type" value="Genomic_DNA"/>
</dbReference>
<evidence type="ECO:0000313" key="2">
    <source>
        <dbReference type="EMBL" id="KAL2854988.1"/>
    </source>
</evidence>
<evidence type="ECO:0000256" key="1">
    <source>
        <dbReference type="SAM" id="SignalP"/>
    </source>
</evidence>
<evidence type="ECO:0000313" key="3">
    <source>
        <dbReference type="Proteomes" id="UP001610446"/>
    </source>
</evidence>
<keyword evidence="1" id="KW-0732">Signal</keyword>
<accession>A0ABR4KRU0</accession>
<comment type="caution">
    <text evidence="2">The sequence shown here is derived from an EMBL/GenBank/DDBJ whole genome shotgun (WGS) entry which is preliminary data.</text>
</comment>